<name>A0A1G8KM37_9ACTN</name>
<feature type="region of interest" description="Disordered" evidence="3">
    <location>
        <begin position="46"/>
        <end position="87"/>
    </location>
</feature>
<comment type="cofactor">
    <cofactor evidence="1">
        <name>a divalent metal cation</name>
        <dbReference type="ChEBI" id="CHEBI:60240"/>
    </cofactor>
</comment>
<keyword evidence="5" id="KW-0378">Hydrolase</keyword>
<gene>
    <name evidence="5" type="ORF">SAMN05421505_15222</name>
</gene>
<evidence type="ECO:0000256" key="1">
    <source>
        <dbReference type="ARBA" id="ARBA00001968"/>
    </source>
</evidence>
<dbReference type="EMBL" id="FNCN01000052">
    <property type="protein sequence ID" value="SDI44485.1"/>
    <property type="molecule type" value="Genomic_DNA"/>
</dbReference>
<dbReference type="Proteomes" id="UP000198923">
    <property type="component" value="Unassembled WGS sequence"/>
</dbReference>
<reference evidence="5 6" key="1">
    <citation type="submission" date="2016-10" db="EMBL/GenBank/DDBJ databases">
        <authorList>
            <person name="de Groot N.N."/>
        </authorList>
    </citation>
    <scope>NUCLEOTIDE SEQUENCE [LARGE SCALE GENOMIC DNA]</scope>
    <source>
        <strain evidence="5 6">CPCC 201354</strain>
    </source>
</reference>
<protein>
    <submittedName>
        <fullName evidence="5">DDE superfamily endonuclease</fullName>
    </submittedName>
</protein>
<evidence type="ECO:0000313" key="6">
    <source>
        <dbReference type="Proteomes" id="UP000198923"/>
    </source>
</evidence>
<organism evidence="5 6">
    <name type="scientific">Sinosporangium album</name>
    <dbReference type="NCBI Taxonomy" id="504805"/>
    <lineage>
        <taxon>Bacteria</taxon>
        <taxon>Bacillati</taxon>
        <taxon>Actinomycetota</taxon>
        <taxon>Actinomycetes</taxon>
        <taxon>Streptosporangiales</taxon>
        <taxon>Streptosporangiaceae</taxon>
        <taxon>Sinosporangium</taxon>
    </lineage>
</organism>
<dbReference type="AlphaFoldDB" id="A0A1G8KM37"/>
<dbReference type="STRING" id="504805.SAMN05421505_15222"/>
<keyword evidence="2" id="KW-0479">Metal-binding</keyword>
<feature type="domain" description="DDE Tnp4" evidence="4">
    <location>
        <begin position="11"/>
        <end position="114"/>
    </location>
</feature>
<evidence type="ECO:0000259" key="4">
    <source>
        <dbReference type="Pfam" id="PF13359"/>
    </source>
</evidence>
<keyword evidence="6" id="KW-1185">Reference proteome</keyword>
<dbReference type="InterPro" id="IPR027806">
    <property type="entry name" value="HARBI1_dom"/>
</dbReference>
<accession>A0A1G8KM37</accession>
<dbReference type="GO" id="GO:0004519">
    <property type="term" value="F:endonuclease activity"/>
    <property type="evidence" value="ECO:0007669"/>
    <property type="project" value="UniProtKB-KW"/>
</dbReference>
<keyword evidence="5" id="KW-0540">Nuclease</keyword>
<evidence type="ECO:0000313" key="5">
    <source>
        <dbReference type="EMBL" id="SDI44485.1"/>
    </source>
</evidence>
<proteinExistence type="predicted"/>
<evidence type="ECO:0000256" key="2">
    <source>
        <dbReference type="ARBA" id="ARBA00022723"/>
    </source>
</evidence>
<dbReference type="Pfam" id="PF13359">
    <property type="entry name" value="DDE_Tnp_4"/>
    <property type="match status" value="1"/>
</dbReference>
<evidence type="ECO:0000256" key="3">
    <source>
        <dbReference type="SAM" id="MobiDB-lite"/>
    </source>
</evidence>
<keyword evidence="5" id="KW-0255">Endonuclease</keyword>
<sequence length="120" mass="12933">MNVQVIASPEGALPGGVHDLTAARAWGIPREPGRAGILTLADKAYQGAEGPTATPYKSRGKPDSQKRANRAHARLRGPGERANAQLKSRRILRKLRPSPGKAGHLWKAIVVLQNYQVTRG</sequence>
<dbReference type="GO" id="GO:0046872">
    <property type="term" value="F:metal ion binding"/>
    <property type="evidence" value="ECO:0007669"/>
    <property type="project" value="UniProtKB-KW"/>
</dbReference>